<keyword evidence="3" id="KW-0597">Phosphoprotein</keyword>
<feature type="transmembrane region" description="Helical" evidence="10">
    <location>
        <begin position="132"/>
        <end position="158"/>
    </location>
</feature>
<dbReference type="GO" id="GO:0000155">
    <property type="term" value="F:phosphorelay sensor kinase activity"/>
    <property type="evidence" value="ECO:0007669"/>
    <property type="project" value="InterPro"/>
</dbReference>
<dbReference type="RefSeq" id="WP_218090231.1">
    <property type="nucleotide sequence ID" value="NZ_CAJVAS010000001.1"/>
</dbReference>
<evidence type="ECO:0000256" key="3">
    <source>
        <dbReference type="ARBA" id="ARBA00022553"/>
    </source>
</evidence>
<feature type="transmembrane region" description="Helical" evidence="10">
    <location>
        <begin position="7"/>
        <end position="27"/>
    </location>
</feature>
<dbReference type="GO" id="GO:0006355">
    <property type="term" value="P:regulation of DNA-templated transcription"/>
    <property type="evidence" value="ECO:0007669"/>
    <property type="project" value="InterPro"/>
</dbReference>
<evidence type="ECO:0000256" key="1">
    <source>
        <dbReference type="ARBA" id="ARBA00000085"/>
    </source>
</evidence>
<keyword evidence="4 14" id="KW-0808">Transferase</keyword>
<feature type="domain" description="Histidine kinase" evidence="11">
    <location>
        <begin position="335"/>
        <end position="542"/>
    </location>
</feature>
<keyword evidence="8" id="KW-0749">Sporulation</keyword>
<dbReference type="Pfam" id="PF00989">
    <property type="entry name" value="PAS"/>
    <property type="match status" value="1"/>
</dbReference>
<dbReference type="AlphaFoldDB" id="A0A916NFW4"/>
<dbReference type="EMBL" id="CAJVAS010000001">
    <property type="protein sequence ID" value="CAG7600751.1"/>
    <property type="molecule type" value="Genomic_DNA"/>
</dbReference>
<feature type="domain" description="PAS" evidence="12">
    <location>
        <begin position="198"/>
        <end position="268"/>
    </location>
</feature>
<dbReference type="InterPro" id="IPR005467">
    <property type="entry name" value="His_kinase_dom"/>
</dbReference>
<dbReference type="PANTHER" id="PTHR43065:SF10">
    <property type="entry name" value="PEROXIDE STRESS-ACTIVATED HISTIDINE KINASE MAK3"/>
    <property type="match status" value="1"/>
</dbReference>
<dbReference type="NCBIfam" id="TIGR00229">
    <property type="entry name" value="sensory_box"/>
    <property type="match status" value="1"/>
</dbReference>
<dbReference type="InterPro" id="IPR003661">
    <property type="entry name" value="HisK_dim/P_dom"/>
</dbReference>
<dbReference type="Proteomes" id="UP000693672">
    <property type="component" value="Unassembled WGS sequence"/>
</dbReference>
<evidence type="ECO:0000256" key="2">
    <source>
        <dbReference type="ARBA" id="ARBA00012438"/>
    </source>
</evidence>
<feature type="transmembrane region" description="Helical" evidence="10">
    <location>
        <begin position="170"/>
        <end position="189"/>
    </location>
</feature>
<evidence type="ECO:0000256" key="7">
    <source>
        <dbReference type="ARBA" id="ARBA00022840"/>
    </source>
</evidence>
<evidence type="ECO:0000256" key="9">
    <source>
        <dbReference type="ARBA" id="ARBA00023012"/>
    </source>
</evidence>
<dbReference type="CDD" id="cd00130">
    <property type="entry name" value="PAS"/>
    <property type="match status" value="1"/>
</dbReference>
<keyword evidence="9" id="KW-0902">Two-component regulatory system</keyword>
<evidence type="ECO:0000256" key="4">
    <source>
        <dbReference type="ARBA" id="ARBA00022679"/>
    </source>
</evidence>
<evidence type="ECO:0000256" key="8">
    <source>
        <dbReference type="ARBA" id="ARBA00022969"/>
    </source>
</evidence>
<evidence type="ECO:0000259" key="12">
    <source>
        <dbReference type="PROSITE" id="PS50112"/>
    </source>
</evidence>
<dbReference type="SMART" id="SM00086">
    <property type="entry name" value="PAC"/>
    <property type="match status" value="1"/>
</dbReference>
<keyword evidence="5" id="KW-0547">Nucleotide-binding</keyword>
<keyword evidence="10" id="KW-0472">Membrane</keyword>
<feature type="domain" description="PAC" evidence="13">
    <location>
        <begin position="271"/>
        <end position="322"/>
    </location>
</feature>
<feature type="transmembrane region" description="Helical" evidence="10">
    <location>
        <begin position="39"/>
        <end position="60"/>
    </location>
</feature>
<evidence type="ECO:0000313" key="14">
    <source>
        <dbReference type="EMBL" id="CAG7600751.1"/>
    </source>
</evidence>
<organism evidence="14 15">
    <name type="scientific">Paenibacillus solanacearum</name>
    <dbReference type="NCBI Taxonomy" id="2048548"/>
    <lineage>
        <taxon>Bacteria</taxon>
        <taxon>Bacillati</taxon>
        <taxon>Bacillota</taxon>
        <taxon>Bacilli</taxon>
        <taxon>Bacillales</taxon>
        <taxon>Paenibacillaceae</taxon>
        <taxon>Paenibacillus</taxon>
    </lineage>
</organism>
<dbReference type="EC" id="2.7.13.3" evidence="2"/>
<evidence type="ECO:0000256" key="6">
    <source>
        <dbReference type="ARBA" id="ARBA00022777"/>
    </source>
</evidence>
<dbReference type="SMART" id="SM00091">
    <property type="entry name" value="PAS"/>
    <property type="match status" value="1"/>
</dbReference>
<dbReference type="CDD" id="cd00082">
    <property type="entry name" value="HisKA"/>
    <property type="match status" value="1"/>
</dbReference>
<evidence type="ECO:0000259" key="11">
    <source>
        <dbReference type="PROSITE" id="PS50109"/>
    </source>
</evidence>
<comment type="catalytic activity">
    <reaction evidence="1">
        <text>ATP + protein L-histidine = ADP + protein N-phospho-L-histidine.</text>
        <dbReference type="EC" id="2.7.13.3"/>
    </reaction>
</comment>
<dbReference type="PROSITE" id="PS50113">
    <property type="entry name" value="PAC"/>
    <property type="match status" value="1"/>
</dbReference>
<evidence type="ECO:0000313" key="15">
    <source>
        <dbReference type="Proteomes" id="UP000693672"/>
    </source>
</evidence>
<keyword evidence="15" id="KW-1185">Reference proteome</keyword>
<keyword evidence="10" id="KW-1133">Transmembrane helix</keyword>
<dbReference type="GO" id="GO:0005524">
    <property type="term" value="F:ATP binding"/>
    <property type="evidence" value="ECO:0007669"/>
    <property type="project" value="UniProtKB-KW"/>
</dbReference>
<reference evidence="14" key="1">
    <citation type="submission" date="2021-06" db="EMBL/GenBank/DDBJ databases">
        <authorList>
            <person name="Criscuolo A."/>
        </authorList>
    </citation>
    <scope>NUCLEOTIDE SEQUENCE</scope>
    <source>
        <strain evidence="14">CIP111600</strain>
    </source>
</reference>
<dbReference type="SMART" id="SM00387">
    <property type="entry name" value="HATPase_c"/>
    <property type="match status" value="1"/>
</dbReference>
<feature type="transmembrane region" description="Helical" evidence="10">
    <location>
        <begin position="81"/>
        <end position="96"/>
    </location>
</feature>
<dbReference type="PANTHER" id="PTHR43065">
    <property type="entry name" value="SENSOR HISTIDINE KINASE"/>
    <property type="match status" value="1"/>
</dbReference>
<dbReference type="InterPro" id="IPR003594">
    <property type="entry name" value="HATPase_dom"/>
</dbReference>
<dbReference type="InterPro" id="IPR000014">
    <property type="entry name" value="PAS"/>
</dbReference>
<comment type="caution">
    <text evidence="14">The sequence shown here is derived from an EMBL/GenBank/DDBJ whole genome shotgun (WGS) entry which is preliminary data.</text>
</comment>
<dbReference type="Pfam" id="PF02518">
    <property type="entry name" value="HATPase_c"/>
    <property type="match status" value="1"/>
</dbReference>
<evidence type="ECO:0000259" key="13">
    <source>
        <dbReference type="PROSITE" id="PS50113"/>
    </source>
</evidence>
<dbReference type="PROSITE" id="PS50112">
    <property type="entry name" value="PAS"/>
    <property type="match status" value="1"/>
</dbReference>
<proteinExistence type="predicted"/>
<protein>
    <recommendedName>
        <fullName evidence="2">histidine kinase</fullName>
        <ecNumber evidence="2">2.7.13.3</ecNumber>
    </recommendedName>
</protein>
<gene>
    <name evidence="14" type="primary">sasA_2</name>
    <name evidence="14" type="ORF">PAESOLCIP111_00424</name>
</gene>
<dbReference type="PROSITE" id="PS50109">
    <property type="entry name" value="HIS_KIN"/>
    <property type="match status" value="1"/>
</dbReference>
<dbReference type="SMART" id="SM00388">
    <property type="entry name" value="HisKA"/>
    <property type="match status" value="1"/>
</dbReference>
<dbReference type="InterPro" id="IPR013767">
    <property type="entry name" value="PAS_fold"/>
</dbReference>
<dbReference type="FunFam" id="1.10.287.130:FF:000040">
    <property type="entry name" value="PAS domain-containing sensor histidine kinase"/>
    <property type="match status" value="1"/>
</dbReference>
<sequence length="542" mass="60182">MLDLLKEYFVQFGIIFFPITVYQLWAIGTSFNSLPIRSWLIGVYGGASAILCQLMPVHILGEIGNFQCIPVILSIMYGKRKAGIVTIMLLAAYQLMTMKQDAVFSIIGILVYSAIPMLLCNRFETYDRRKRLSAVISLSVVTLIVQITFLFAYFAFVYDQTALLLQHIDFLGMACLIQLVMTVIAFRLIESTIQIGRIRNMQESLIEYNPLGICAFDLHNRFIKANAAYEKITGYKESELLGKSRLHMWFDEGHAYAGEVLARVSQGEVLKDMETTLRHKNGGKIDVRFTVVPIVEGGSVAGVFGMINDITESKRSQEHLRNSEKLSVVGQLAAGVAHEIRNPLTTLKGFLQLLSKSASTTTKELEYLDIMKNELTRIESIVSEMLVLAKPQALAFQLVDLKENLETIMRLLSAQANMHTIEITFKDNGLSPTVMGDDTQLKQVFLNLVKNAFEAMAQGGKLCIRLTSHSGYVRVDFADTGAGIPEDVVQKIGEPFFTTKSTGTGLGFLLSKRIVTAHNGWIDIQSKLGQGTTISVHLPVGS</sequence>
<keyword evidence="7" id="KW-0067">ATP-binding</keyword>
<evidence type="ECO:0000256" key="5">
    <source>
        <dbReference type="ARBA" id="ARBA00022741"/>
    </source>
</evidence>
<accession>A0A916NFW4</accession>
<dbReference type="InterPro" id="IPR000700">
    <property type="entry name" value="PAS-assoc_C"/>
</dbReference>
<keyword evidence="6" id="KW-0418">Kinase</keyword>
<name>A0A916NFW4_9BACL</name>
<dbReference type="Pfam" id="PF00512">
    <property type="entry name" value="HisKA"/>
    <property type="match status" value="1"/>
</dbReference>
<evidence type="ECO:0000256" key="10">
    <source>
        <dbReference type="SAM" id="Phobius"/>
    </source>
</evidence>
<dbReference type="InterPro" id="IPR001610">
    <property type="entry name" value="PAC"/>
</dbReference>
<dbReference type="GO" id="GO:0030435">
    <property type="term" value="P:sporulation resulting in formation of a cellular spore"/>
    <property type="evidence" value="ECO:0007669"/>
    <property type="project" value="UniProtKB-KW"/>
</dbReference>
<keyword evidence="10" id="KW-0812">Transmembrane</keyword>
<feature type="transmembrane region" description="Helical" evidence="10">
    <location>
        <begin position="102"/>
        <end position="120"/>
    </location>
</feature>